<comment type="pathway">
    <text evidence="1">Cofactor biosynthesis; riboflavin biosynthesis.</text>
</comment>
<evidence type="ECO:0000259" key="4">
    <source>
        <dbReference type="Pfam" id="PF01872"/>
    </source>
</evidence>
<dbReference type="InterPro" id="IPR024072">
    <property type="entry name" value="DHFR-like_dom_sf"/>
</dbReference>
<feature type="domain" description="Bacterial bifunctional deaminase-reductase C-terminal" evidence="4">
    <location>
        <begin position="7"/>
        <end position="205"/>
    </location>
</feature>
<name>A0A0D8IXY0_9FIRM</name>
<reference evidence="9 10" key="2">
    <citation type="journal article" date="2019" name="Nat. Med.">
        <title>A library of human gut bacterial isolates paired with longitudinal multiomics data enables mechanistic microbiome research.</title>
        <authorList>
            <person name="Poyet M."/>
            <person name="Groussin M."/>
            <person name="Gibbons S.M."/>
            <person name="Avila-Pacheco J."/>
            <person name="Jiang X."/>
            <person name="Kearney S.M."/>
            <person name="Perrotta A.R."/>
            <person name="Berdy B."/>
            <person name="Zhao S."/>
            <person name="Lieberman T.D."/>
            <person name="Swanson P.K."/>
            <person name="Smith M."/>
            <person name="Roesemann S."/>
            <person name="Alexander J.E."/>
            <person name="Rich S.A."/>
            <person name="Livny J."/>
            <person name="Vlamakis H."/>
            <person name="Clish C."/>
            <person name="Bullock K."/>
            <person name="Deik A."/>
            <person name="Scott J."/>
            <person name="Pierce K.A."/>
            <person name="Xavier R.J."/>
            <person name="Alm E.J."/>
        </authorList>
    </citation>
    <scope>NUCLEOTIDE SEQUENCE [LARGE SCALE GENOMIC DNA]</scope>
    <source>
        <strain evidence="6 10">BIOML-A4</strain>
        <strain evidence="7 9">BIOML-A7</strain>
    </source>
</reference>
<evidence type="ECO:0000313" key="6">
    <source>
        <dbReference type="EMBL" id="MTS28702.1"/>
    </source>
</evidence>
<accession>A0A0D8IXY0</accession>
<evidence type="ECO:0000256" key="1">
    <source>
        <dbReference type="ARBA" id="ARBA00005104"/>
    </source>
</evidence>
<evidence type="ECO:0000313" key="7">
    <source>
        <dbReference type="EMBL" id="MTS50313.1"/>
    </source>
</evidence>
<keyword evidence="2" id="KW-0521">NADP</keyword>
<dbReference type="GO" id="GO:0009231">
    <property type="term" value="P:riboflavin biosynthetic process"/>
    <property type="evidence" value="ECO:0007669"/>
    <property type="project" value="InterPro"/>
</dbReference>
<dbReference type="AlphaFoldDB" id="A0A0D8IXY0"/>
<evidence type="ECO:0000256" key="3">
    <source>
        <dbReference type="ARBA" id="ARBA00023002"/>
    </source>
</evidence>
<sequence length="226" mass="25259">MDRPITTLFMLMSVDGKISTGATDDLDIDKDFPKIAGVREGLHQYYEIEQTTDLWSLNSGRVQAKLGVNTKEMPDKTPVSFVIIDNDHLNKNGVLYFCSLAKEFVLITSNANHPAFDVDESNLHIIRQNGPSLKEALAELKSEYGCERITIQSGGTLNSLFLHEKLFDYVDIVIAPVLIGGKDTPTLIDGKSLLSESELSKIGVLKLQECMVLKKSYLRLRYKVIH</sequence>
<dbReference type="Proteomes" id="UP000472755">
    <property type="component" value="Unassembled WGS sequence"/>
</dbReference>
<organism evidence="5 8">
    <name type="scientific">Ruthenibacterium lactatiformans</name>
    <dbReference type="NCBI Taxonomy" id="1550024"/>
    <lineage>
        <taxon>Bacteria</taxon>
        <taxon>Bacillati</taxon>
        <taxon>Bacillota</taxon>
        <taxon>Clostridia</taxon>
        <taxon>Eubacteriales</taxon>
        <taxon>Oscillospiraceae</taxon>
        <taxon>Ruthenibacterium</taxon>
    </lineage>
</organism>
<dbReference type="Gene3D" id="3.40.430.10">
    <property type="entry name" value="Dihydrofolate Reductase, subunit A"/>
    <property type="match status" value="1"/>
</dbReference>
<dbReference type="SUPFAM" id="SSF53597">
    <property type="entry name" value="Dihydrofolate reductase-like"/>
    <property type="match status" value="1"/>
</dbReference>
<reference evidence="5" key="1">
    <citation type="submission" date="2015-02" db="EMBL/GenBank/DDBJ databases">
        <title>A novel member of the family Ruminococcaceae isolated from human feces.</title>
        <authorList>
            <person name="Shkoporov A.N."/>
            <person name="Chaplin A.V."/>
            <person name="Motuzova O.V."/>
            <person name="Kafarskaia L.I."/>
            <person name="Khokhlova E.V."/>
            <person name="Efimov B.A."/>
        </authorList>
    </citation>
    <scope>NUCLEOTIDE SEQUENCE [LARGE SCALE GENOMIC DNA]</scope>
    <source>
        <strain evidence="5">585-1</strain>
    </source>
</reference>
<dbReference type="InterPro" id="IPR050765">
    <property type="entry name" value="Riboflavin_Biosynth_HTPR"/>
</dbReference>
<dbReference type="Pfam" id="PF01872">
    <property type="entry name" value="RibD_C"/>
    <property type="match status" value="1"/>
</dbReference>
<dbReference type="GeneID" id="42858498"/>
<dbReference type="Proteomes" id="UP000032483">
    <property type="component" value="Unassembled WGS sequence"/>
</dbReference>
<evidence type="ECO:0000313" key="9">
    <source>
        <dbReference type="Proteomes" id="UP000449193"/>
    </source>
</evidence>
<evidence type="ECO:0000256" key="2">
    <source>
        <dbReference type="ARBA" id="ARBA00022857"/>
    </source>
</evidence>
<evidence type="ECO:0000313" key="10">
    <source>
        <dbReference type="Proteomes" id="UP000472755"/>
    </source>
</evidence>
<dbReference type="EMBL" id="WMZR01000002">
    <property type="protein sequence ID" value="MTS50313.1"/>
    <property type="molecule type" value="Genomic_DNA"/>
</dbReference>
<dbReference type="RefSeq" id="WP_050006600.1">
    <property type="nucleotide sequence ID" value="NZ_CATXDA010000087.1"/>
</dbReference>
<dbReference type="EMBL" id="WMZU01000034">
    <property type="protein sequence ID" value="MTS28702.1"/>
    <property type="molecule type" value="Genomic_DNA"/>
</dbReference>
<gene>
    <name evidence="7" type="ORF">GMD52_01985</name>
    <name evidence="6" type="ORF">GMD59_15615</name>
    <name evidence="5" type="ORF">TQ39_18350</name>
</gene>
<dbReference type="GO" id="GO:0008703">
    <property type="term" value="F:5-amino-6-(5-phosphoribosylamino)uracil reductase activity"/>
    <property type="evidence" value="ECO:0007669"/>
    <property type="project" value="InterPro"/>
</dbReference>
<evidence type="ECO:0000313" key="8">
    <source>
        <dbReference type="Proteomes" id="UP000032483"/>
    </source>
</evidence>
<dbReference type="InterPro" id="IPR002734">
    <property type="entry name" value="RibDG_C"/>
</dbReference>
<dbReference type="Proteomes" id="UP000449193">
    <property type="component" value="Unassembled WGS sequence"/>
</dbReference>
<dbReference type="EMBL" id="JXXK01000046">
    <property type="protein sequence ID" value="KJF38378.1"/>
    <property type="molecule type" value="Genomic_DNA"/>
</dbReference>
<proteinExistence type="predicted"/>
<dbReference type="PANTHER" id="PTHR38011:SF7">
    <property type="entry name" value="2,5-DIAMINO-6-RIBOSYLAMINO-4(3H)-PYRIMIDINONE 5'-PHOSPHATE REDUCTASE"/>
    <property type="match status" value="1"/>
</dbReference>
<keyword evidence="8" id="KW-1185">Reference proteome</keyword>
<dbReference type="PATRIC" id="fig|1550024.3.peg.4205"/>
<dbReference type="PANTHER" id="PTHR38011">
    <property type="entry name" value="DIHYDROFOLATE REDUCTASE FAMILY PROTEIN (AFU_ORTHOLOGUE AFUA_8G06820)"/>
    <property type="match status" value="1"/>
</dbReference>
<comment type="caution">
    <text evidence="5">The sequence shown here is derived from an EMBL/GenBank/DDBJ whole genome shotgun (WGS) entry which is preliminary data.</text>
</comment>
<evidence type="ECO:0000313" key="5">
    <source>
        <dbReference type="EMBL" id="KJF38378.1"/>
    </source>
</evidence>
<keyword evidence="3" id="KW-0560">Oxidoreductase</keyword>
<protein>
    <submittedName>
        <fullName evidence="5 6">Deaminase</fullName>
    </submittedName>
</protein>